<proteinExistence type="predicted"/>
<dbReference type="AlphaFoldDB" id="A0A5K3G3F9"/>
<protein>
    <submittedName>
        <fullName evidence="1">Uncharacterized protein</fullName>
    </submittedName>
</protein>
<name>A0A5K3G3F9_MESCO</name>
<evidence type="ECO:0000313" key="1">
    <source>
        <dbReference type="WBParaSite" id="MCU_013634-RA"/>
    </source>
</evidence>
<organism evidence="1">
    <name type="scientific">Mesocestoides corti</name>
    <name type="common">Flatworm</name>
    <dbReference type="NCBI Taxonomy" id="53468"/>
    <lineage>
        <taxon>Eukaryota</taxon>
        <taxon>Metazoa</taxon>
        <taxon>Spiralia</taxon>
        <taxon>Lophotrochozoa</taxon>
        <taxon>Platyhelminthes</taxon>
        <taxon>Cestoda</taxon>
        <taxon>Eucestoda</taxon>
        <taxon>Cyclophyllidea</taxon>
        <taxon>Mesocestoididae</taxon>
        <taxon>Mesocestoides</taxon>
    </lineage>
</organism>
<sequence length="145" mass="15727">MFNLCSLKLIHEFILPRLKKFDASNVRCALLRCFFAPRSDNPAAASHLHCPRAGGNGSRRAHHQVRHAPCRLPLQPSFRTASAAAGLVGPAAAGRGTAAHANGLRHGPNQCQGGRDICQELPAVDTYCRFTNSAESFGYERHQAK</sequence>
<dbReference type="WBParaSite" id="MCU_013634-RA">
    <property type="protein sequence ID" value="MCU_013634-RA"/>
    <property type="gene ID" value="MCU_013634"/>
</dbReference>
<reference evidence="1" key="1">
    <citation type="submission" date="2019-11" db="UniProtKB">
        <authorList>
            <consortium name="WormBaseParasite"/>
        </authorList>
    </citation>
    <scope>IDENTIFICATION</scope>
</reference>
<accession>A0A5K3G3F9</accession>